<sequence length="508" mass="56959">MDTPPAPPPAPPLQSTSSLLSSGWRSSTDSNRQARSTISASPKPTTPRLDAETLQHAVAGLRKTEYGRSLQGDIENLSNGRLDGTDQQLYRRNRSNNSFDVPMERNQTGATFHASPNGTRDPMPVRNVYRHSDALNNRSYTERSSFQQQSKIMPFSSYHINQQQSQSAPFSSYHSNQQQYSFSQYENNNGTIPNEIPYITDPKSYIRAYATQTPAYTVMDSSGDAYHNTYHNAGRRIPNSNINKTYQFVKELRDQSLTKTQRIANQFQQSQLRDLPAPQSMESIYQQKERLGRDHIDSLIRDMEWKLKTGEGDKCCKCGGGISNDNPGCTAIGEMFHVACFTCRKCDKQLAGGSFYNVDGQPLCEDDYIKSLEQCSSCGKPITEKLLRATGGVYHVDCFVCTACNKCLDGVSFTVDSANKVHCVTCFHEKFAPRCAVCSKPIVPEEGQEESIRIVAMDKSFHVNCYRCEDCNMQLNSKIEGQGCYPLDQHLYCKNCNGKRLIALAKES</sequence>
<evidence type="ECO:0000256" key="6">
    <source>
        <dbReference type="SAM" id="MobiDB-lite"/>
    </source>
</evidence>
<evidence type="ECO:0000313" key="8">
    <source>
        <dbReference type="EMBL" id="AAA17420.1"/>
    </source>
</evidence>
<protein>
    <submittedName>
        <fullName evidence="8">AvL3-1</fullName>
    </submittedName>
</protein>
<keyword evidence="1 5" id="KW-0479">Metal-binding</keyword>
<feature type="compositionally biased region" description="Low complexity" evidence="6">
    <location>
        <begin position="13"/>
        <end position="28"/>
    </location>
</feature>
<dbReference type="Pfam" id="PF00412">
    <property type="entry name" value="LIM"/>
    <property type="match status" value="3"/>
</dbReference>
<dbReference type="FunFam" id="2.10.110.10:FF:000139">
    <property type="entry name" value="Protein CBR-ZYX-1"/>
    <property type="match status" value="1"/>
</dbReference>
<evidence type="ECO:0000256" key="3">
    <source>
        <dbReference type="ARBA" id="ARBA00022833"/>
    </source>
</evidence>
<dbReference type="SUPFAM" id="SSF57716">
    <property type="entry name" value="Glucocorticoid receptor-like (DNA-binding domain)"/>
    <property type="match status" value="2"/>
</dbReference>
<dbReference type="InterPro" id="IPR001781">
    <property type="entry name" value="Znf_LIM"/>
</dbReference>
<organism evidence="8">
    <name type="scientific">Acanthocheilonema viteae</name>
    <name type="common">Filarial nematode worm</name>
    <name type="synonym">Dipetalonema viteae</name>
    <dbReference type="NCBI Taxonomy" id="6277"/>
    <lineage>
        <taxon>Eukaryota</taxon>
        <taxon>Metazoa</taxon>
        <taxon>Ecdysozoa</taxon>
        <taxon>Nematoda</taxon>
        <taxon>Chromadorea</taxon>
        <taxon>Rhabditida</taxon>
        <taxon>Spirurina</taxon>
        <taxon>Spiruromorpha</taxon>
        <taxon>Filarioidea</taxon>
        <taxon>Onchocercidae</taxon>
        <taxon>Acanthocheilonema</taxon>
    </lineage>
</organism>
<feature type="domain" description="LIM zinc-binding" evidence="7">
    <location>
        <begin position="433"/>
        <end position="503"/>
    </location>
</feature>
<dbReference type="GO" id="GO:0005925">
    <property type="term" value="C:focal adhesion"/>
    <property type="evidence" value="ECO:0007669"/>
    <property type="project" value="TreeGrafter"/>
</dbReference>
<evidence type="ECO:0000259" key="7">
    <source>
        <dbReference type="PROSITE" id="PS50023"/>
    </source>
</evidence>
<proteinExistence type="evidence at transcript level"/>
<dbReference type="AlphaFoldDB" id="Q17099"/>
<keyword evidence="4 5" id="KW-0440">LIM domain</keyword>
<keyword evidence="3 5" id="KW-0862">Zinc</keyword>
<feature type="compositionally biased region" description="Polar residues" evidence="6">
    <location>
        <begin position="29"/>
        <end position="43"/>
    </location>
</feature>
<dbReference type="GO" id="GO:0046872">
    <property type="term" value="F:metal ion binding"/>
    <property type="evidence" value="ECO:0007669"/>
    <property type="project" value="UniProtKB-KW"/>
</dbReference>
<dbReference type="PANTHER" id="PTHR24207:SF2">
    <property type="entry name" value="ZYX102 PROTEIN"/>
    <property type="match status" value="1"/>
</dbReference>
<dbReference type="PROSITE" id="PS50023">
    <property type="entry name" value="LIM_DOMAIN_2"/>
    <property type="match status" value="2"/>
</dbReference>
<evidence type="ECO:0000256" key="1">
    <source>
        <dbReference type="ARBA" id="ARBA00022723"/>
    </source>
</evidence>
<evidence type="ECO:0000256" key="4">
    <source>
        <dbReference type="ARBA" id="ARBA00023038"/>
    </source>
</evidence>
<dbReference type="SMART" id="SM00132">
    <property type="entry name" value="LIM"/>
    <property type="match status" value="3"/>
</dbReference>
<keyword evidence="2" id="KW-0677">Repeat</keyword>
<dbReference type="GO" id="GO:0001725">
    <property type="term" value="C:stress fiber"/>
    <property type="evidence" value="ECO:0007669"/>
    <property type="project" value="TreeGrafter"/>
</dbReference>
<dbReference type="Gene3D" id="2.10.110.10">
    <property type="entry name" value="Cysteine Rich Protein"/>
    <property type="match status" value="3"/>
</dbReference>
<dbReference type="GO" id="GO:0098609">
    <property type="term" value="P:cell-cell adhesion"/>
    <property type="evidence" value="ECO:0007669"/>
    <property type="project" value="TreeGrafter"/>
</dbReference>
<dbReference type="EMBL" id="U07024">
    <property type="protein sequence ID" value="AAA17420.1"/>
    <property type="molecule type" value="mRNA"/>
</dbReference>
<feature type="region of interest" description="Disordered" evidence="6">
    <location>
        <begin position="1"/>
        <end position="50"/>
    </location>
</feature>
<dbReference type="PANTHER" id="PTHR24207">
    <property type="entry name" value="ZYX102 PROTEIN"/>
    <property type="match status" value="1"/>
</dbReference>
<feature type="compositionally biased region" description="Pro residues" evidence="6">
    <location>
        <begin position="1"/>
        <end position="12"/>
    </location>
</feature>
<evidence type="ECO:0000256" key="5">
    <source>
        <dbReference type="PROSITE-ProRule" id="PRU00125"/>
    </source>
</evidence>
<name>Q17099_ACAVI</name>
<reference evidence="8" key="1">
    <citation type="submission" date="1994-02" db="EMBL/GenBank/DDBJ databases">
        <authorList>
            <person name="Oberlaender U."/>
        </authorList>
    </citation>
    <scope>NUCLEOTIDE SEQUENCE</scope>
</reference>
<feature type="domain" description="LIM zinc-binding" evidence="7">
    <location>
        <begin position="313"/>
        <end position="374"/>
    </location>
</feature>
<reference evidence="8" key="2">
    <citation type="journal article" date="1995" name="Exp. Parasitol.">
        <title>Molecular cloning and characterization of the filarial LIM domain proteins AvL3-1 and OvL3-1.</title>
        <authorList>
            <person name="Oberlander U."/>
            <person name="Adam R."/>
            <person name="Berg K."/>
            <person name="Seeber F."/>
            <person name="Lucius R."/>
        </authorList>
    </citation>
    <scope>NUCLEOTIDE SEQUENCE</scope>
</reference>
<evidence type="ECO:0000256" key="2">
    <source>
        <dbReference type="ARBA" id="ARBA00022737"/>
    </source>
</evidence>
<accession>Q17099</accession>
<dbReference type="CDD" id="cd09357">
    <property type="entry name" value="LIM3_Zyxin_like"/>
    <property type="match status" value="1"/>
</dbReference>